<feature type="transmembrane region" description="Helical" evidence="1">
    <location>
        <begin position="200"/>
        <end position="221"/>
    </location>
</feature>
<feature type="transmembrane region" description="Helical" evidence="1">
    <location>
        <begin position="79"/>
        <end position="96"/>
    </location>
</feature>
<evidence type="ECO:0000256" key="1">
    <source>
        <dbReference type="SAM" id="Phobius"/>
    </source>
</evidence>
<dbReference type="KEGG" id="tact:SG35_003115"/>
<feature type="transmembrane region" description="Helical" evidence="1">
    <location>
        <begin position="173"/>
        <end position="194"/>
    </location>
</feature>
<reference evidence="2 3" key="1">
    <citation type="journal article" date="2015" name="Genome Announc.">
        <title>Draft Genome Sequences of Marine Isolates of Thalassomonas viridans and Thalassomonas actiniarum.</title>
        <authorList>
            <person name="Olonade I."/>
            <person name="van Zyl L.J."/>
            <person name="Trindade M."/>
        </authorList>
    </citation>
    <scope>NUCLEOTIDE SEQUENCE [LARGE SCALE GENOMIC DNA]</scope>
    <source>
        <strain evidence="2 3">A5K-106</strain>
    </source>
</reference>
<dbReference type="Proteomes" id="UP000032568">
    <property type="component" value="Chromosome"/>
</dbReference>
<protein>
    <submittedName>
        <fullName evidence="2">Uncharacterized protein</fullName>
    </submittedName>
</protein>
<proteinExistence type="predicted"/>
<feature type="transmembrane region" description="Helical" evidence="1">
    <location>
        <begin position="12"/>
        <end position="30"/>
    </location>
</feature>
<organism evidence="2 3">
    <name type="scientific">Thalassomonas actiniarum</name>
    <dbReference type="NCBI Taxonomy" id="485447"/>
    <lineage>
        <taxon>Bacteria</taxon>
        <taxon>Pseudomonadati</taxon>
        <taxon>Pseudomonadota</taxon>
        <taxon>Gammaproteobacteria</taxon>
        <taxon>Alteromonadales</taxon>
        <taxon>Colwelliaceae</taxon>
        <taxon>Thalassomonas</taxon>
    </lineage>
</organism>
<keyword evidence="1" id="KW-0812">Transmembrane</keyword>
<name>A0AAE9YSV5_9GAMM</name>
<evidence type="ECO:0000313" key="2">
    <source>
        <dbReference type="EMBL" id="WDD99678.1"/>
    </source>
</evidence>
<feature type="transmembrane region" description="Helical" evidence="1">
    <location>
        <begin position="105"/>
        <end position="123"/>
    </location>
</feature>
<accession>A0AAE9YSV5</accession>
<keyword evidence="1" id="KW-1133">Transmembrane helix</keyword>
<feature type="transmembrane region" description="Helical" evidence="1">
    <location>
        <begin position="37"/>
        <end position="67"/>
    </location>
</feature>
<gene>
    <name evidence="2" type="ORF">SG35_003115</name>
</gene>
<dbReference type="EMBL" id="CP059735">
    <property type="protein sequence ID" value="WDD99678.1"/>
    <property type="molecule type" value="Genomic_DNA"/>
</dbReference>
<keyword evidence="3" id="KW-1185">Reference proteome</keyword>
<evidence type="ECO:0000313" key="3">
    <source>
        <dbReference type="Proteomes" id="UP000032568"/>
    </source>
</evidence>
<sequence>MLLKALSEKALTAALAGLLIAMGIITFGNARLFDWLYFAILAFVILLSRKNINIAGIVLILILGKFADETGWHLLVDNLPSRLFVYLSLLITLAIIKEEEYRKPVALLFLLALGSEIYWYVSGYGGPEIYWHLIEINILILVRHYLFVRVFFTSRLFPGLSKSLELDVEVHDVMTVFMFIHALTVLEYLVRHLFGLDIKLVWSFNAVIFHVLKVYLVYVILHGSAQLSLANKLNA</sequence>
<keyword evidence="1" id="KW-0472">Membrane</keyword>
<dbReference type="RefSeq" id="WP_044834963.1">
    <property type="nucleotide sequence ID" value="NZ_CP059735.1"/>
</dbReference>
<dbReference type="AlphaFoldDB" id="A0AAE9YSV5"/>
<reference evidence="2 3" key="2">
    <citation type="journal article" date="2022" name="Mar. Drugs">
        <title>Bioassay-Guided Fractionation Leads to the Detection of Cholic Acid Generated by the Rare Thalassomonas sp.</title>
        <authorList>
            <person name="Pheiffer F."/>
            <person name="Schneider Y.K."/>
            <person name="Hansen E.H."/>
            <person name="Andersen J.H."/>
            <person name="Isaksson J."/>
            <person name="Busche T."/>
            <person name="R C."/>
            <person name="Kalinowski J."/>
            <person name="Zyl L.V."/>
            <person name="Trindade M."/>
        </authorList>
    </citation>
    <scope>NUCLEOTIDE SEQUENCE [LARGE SCALE GENOMIC DNA]</scope>
    <source>
        <strain evidence="2 3">A5K-106</strain>
    </source>
</reference>